<dbReference type="Pfam" id="PF14844">
    <property type="entry name" value="PH_BEACH"/>
    <property type="match status" value="1"/>
</dbReference>
<keyword evidence="2" id="KW-0677">Repeat</keyword>
<dbReference type="InterPro" id="IPR000409">
    <property type="entry name" value="BEACH_dom"/>
</dbReference>
<dbReference type="SUPFAM" id="SSF50729">
    <property type="entry name" value="PH domain-like"/>
    <property type="match status" value="1"/>
</dbReference>
<dbReference type="InterPro" id="IPR050865">
    <property type="entry name" value="BEACH_Domain"/>
</dbReference>
<dbReference type="InterPro" id="IPR015943">
    <property type="entry name" value="WD40/YVTN_repeat-like_dom_sf"/>
</dbReference>
<dbReference type="PROSITE" id="PS51783">
    <property type="entry name" value="PH_BEACH"/>
    <property type="match status" value="1"/>
</dbReference>
<dbReference type="GO" id="GO:0016020">
    <property type="term" value="C:membrane"/>
    <property type="evidence" value="ECO:0007669"/>
    <property type="project" value="UniProtKB-SubCell"/>
</dbReference>
<evidence type="ECO:0000313" key="7">
    <source>
        <dbReference type="EMBL" id="KAJ5068516.1"/>
    </source>
</evidence>
<name>A0A9Q0R6N3_ANAIG</name>
<dbReference type="InterPro" id="IPR036372">
    <property type="entry name" value="BEACH_dom_sf"/>
</dbReference>
<feature type="compositionally biased region" description="Polar residues" evidence="4">
    <location>
        <begin position="860"/>
        <end position="877"/>
    </location>
</feature>
<evidence type="ECO:0000256" key="4">
    <source>
        <dbReference type="SAM" id="MobiDB-lite"/>
    </source>
</evidence>
<evidence type="ECO:0000259" key="5">
    <source>
        <dbReference type="PROSITE" id="PS50197"/>
    </source>
</evidence>
<sequence length="1617" mass="187328">MRTEKPGLSQITLQNENQDSGDEIQENDLRSKILDMFNECGYADPFMLIMDTKDAVVREQCLEIICDLEWQHDQHPRKKLNSRICSENGYDMFHGQAIKYSLSVRSANLLFCMLLGRHPGSVLIDISPPQLVISENEDNSTFALTHLAEAFMIKKICVLETIGEALAKEGKTELARAIIQRFENIVTNSFVNQCAFSKFSNWERWFIPLLDPITSADQMRQKPKLTNIEPISRLPVLLLKDLNTSVFGIFSEIWGYLFQNEKGGWRLFDQSVKLALSMQYRKLSHEHALLSRMFSVAIDSFLKIMYTKYVNQSFLFVRAHFKESTTFFDNLLHFVILCNDFLVFVPTAINIPRIPSPIIRSRNLFGMGNEDDEKSPVVENEQNAREIVSEHKKEPTQTGPHVLSRPYGDVTFSYSLRIQDNKWKDTTLVLKLISFLDQFDFFNIQTASSVFVDKHLASTTLCNLALLLVSGITRLKGIETKWFVEKLVKFVSNVESQTANIKTRDRNIILIILSHLFEASENEQKSRQNSNTSDSNTDQDRPLQVAQSIMKKTYSILVPLMKDNSGRTLLPKKRAGSIIFHKSQDELREMFFGNTEWKDAIQNSFHSEAEKHRKQLDLQSTNTASEMRERLRDVEISQKKYLIQKVSSFENLLQKFRLDWFSSFKSFINEQIISSAAKRERKMILSMDQWRRTLRSLASERGPWGARKTLFESTFWKLDKTEDNERRRRKMKQNYHFSNHFDASVRRDQSSKEMADKIITQNYDKIQLQKLSSQPNNDTQHLHLLDIQRHTSDIPEEDPDALPDQNDDSEPTNSNKLVFQANSFLVKPQSSTSGMFEITRSEIHFYPGKSAPQENHKRPTTPTESSDISPPNNTSHGDIQKDRTWRLKDLKSIFKKRFKMKNSALEFYFTDRTSYFFDFTPKTRNIIFRKINALKPPNLIRVDTGAPTEWLRKTNLTKRWQRYQITNFDYLVELNFLAGRSYNDLSQYPVFPWILSDYDSDKLDLQNPNSFRDLSKPIGSINENNLQQCIARYQTFEKANTGVPPFYYGSHYSTPAVVLHYLVRLEPFTTLFIDFQSGRFDSSDRMFHSVSELWKSCTGTTSDVRELIPEFFYFPEFLENSNRFDLGKRQNETQVDHVVLPNWATSPEDFIHKHRSALECEYVSQHIHEWIDLIFGFKQRGEEAIKAYNVFYYLTYPDSVDIDLIQNQTEKESIEMQIQNFGQTPTQVFKKPHPHRLSFAEQQNIHPLYWKITRFSSVVSNIIKITDSPILFIANSSRLVIFDAQRNLTTYRWCSTNPVVNSSENSTTSFAINKDENNPPKNNEIIPQINEQIKPSIQQSQSQQNSLIELDSAMKNTRRKVGVSFSFMLPKNNRRFAISTNEKIIFSCGYWDNSFKLNQLDTTKLVQSIEYHKDVVTCLSFHKNTLVTGSRDTTVAVWRFSSKTNTVNEKPRHVLFGHDDNVTCVDVNEDLDIIISASQDGSCIMHTLRRGRYVRTIRVDPQTDVPISSVYITAVGDVIIYCEKSSTLWLFSINGKNLLSIRLNSSVRSFLFTQNGDFAFCGMENGAIHILRISDLKIIQSLFFHSPVLSLSFSQDEKQIVAGFADGMLLILFFMKN</sequence>
<feature type="compositionally biased region" description="Polar residues" evidence="4">
    <location>
        <begin position="527"/>
        <end position="536"/>
    </location>
</feature>
<reference evidence="7" key="1">
    <citation type="submission" date="2022-10" db="EMBL/GenBank/DDBJ databases">
        <title>Novel sulphate-reducing endosymbionts in the free-living metamonad Anaeramoeba.</title>
        <authorList>
            <person name="Jerlstrom-Hultqvist J."/>
            <person name="Cepicka I."/>
            <person name="Gallot-Lavallee L."/>
            <person name="Salas-Leiva D."/>
            <person name="Curtis B.A."/>
            <person name="Zahonova K."/>
            <person name="Pipaliya S."/>
            <person name="Dacks J."/>
            <person name="Roger A.J."/>
        </authorList>
    </citation>
    <scope>NUCLEOTIDE SEQUENCE</scope>
    <source>
        <strain evidence="7">BMAN</strain>
    </source>
</reference>
<dbReference type="SMART" id="SM01026">
    <property type="entry name" value="Beach"/>
    <property type="match status" value="1"/>
</dbReference>
<dbReference type="FunFam" id="1.10.1540.10:FF:000001">
    <property type="entry name" value="neurobeachin isoform X1"/>
    <property type="match status" value="1"/>
</dbReference>
<comment type="caution">
    <text evidence="7">The sequence shown here is derived from an EMBL/GenBank/DDBJ whole genome shotgun (WGS) entry which is preliminary data.</text>
</comment>
<feature type="region of interest" description="Disordered" evidence="4">
    <location>
        <begin position="846"/>
        <end position="880"/>
    </location>
</feature>
<dbReference type="PROSITE" id="PS50294">
    <property type="entry name" value="WD_REPEATS_REGION"/>
    <property type="match status" value="1"/>
</dbReference>
<dbReference type="Pfam" id="PF20426">
    <property type="entry name" value="NBCH_WD40"/>
    <property type="match status" value="1"/>
</dbReference>
<dbReference type="Gene3D" id="2.30.29.30">
    <property type="entry name" value="Pleckstrin-homology domain (PH domain)/Phosphotyrosine-binding domain (PTB)"/>
    <property type="match status" value="1"/>
</dbReference>
<dbReference type="Pfam" id="PF16057">
    <property type="entry name" value="DUF4800"/>
    <property type="match status" value="1"/>
</dbReference>
<feature type="region of interest" description="Disordered" evidence="4">
    <location>
        <begin position="1"/>
        <end position="23"/>
    </location>
</feature>
<dbReference type="SMART" id="SM00320">
    <property type="entry name" value="WD40"/>
    <property type="match status" value="4"/>
</dbReference>
<proteinExistence type="predicted"/>
<dbReference type="SUPFAM" id="SSF81837">
    <property type="entry name" value="BEACH domain"/>
    <property type="match status" value="1"/>
</dbReference>
<feature type="repeat" description="WD" evidence="3">
    <location>
        <begin position="1455"/>
        <end position="1496"/>
    </location>
</feature>
<organism evidence="7 8">
    <name type="scientific">Anaeramoeba ignava</name>
    <name type="common">Anaerobic marine amoeba</name>
    <dbReference type="NCBI Taxonomy" id="1746090"/>
    <lineage>
        <taxon>Eukaryota</taxon>
        <taxon>Metamonada</taxon>
        <taxon>Anaeramoebidae</taxon>
        <taxon>Anaeramoeba</taxon>
    </lineage>
</organism>
<evidence type="ECO:0000256" key="2">
    <source>
        <dbReference type="ARBA" id="ARBA00022737"/>
    </source>
</evidence>
<dbReference type="InterPro" id="IPR046851">
    <property type="entry name" value="NBCH_WD40"/>
</dbReference>
<dbReference type="InterPro" id="IPR036322">
    <property type="entry name" value="WD40_repeat_dom_sf"/>
</dbReference>
<dbReference type="Gene3D" id="2.130.10.10">
    <property type="entry name" value="YVTN repeat-like/Quinoprotein amine dehydrogenase"/>
    <property type="match status" value="2"/>
</dbReference>
<dbReference type="CDD" id="cd06071">
    <property type="entry name" value="Beach"/>
    <property type="match status" value="1"/>
</dbReference>
<dbReference type="Pfam" id="PF02138">
    <property type="entry name" value="Beach"/>
    <property type="match status" value="1"/>
</dbReference>
<feature type="compositionally biased region" description="Acidic residues" evidence="4">
    <location>
        <begin position="794"/>
        <end position="810"/>
    </location>
</feature>
<dbReference type="PANTHER" id="PTHR13743:SF112">
    <property type="entry name" value="BEACH DOMAIN-CONTAINING PROTEIN"/>
    <property type="match status" value="1"/>
</dbReference>
<feature type="domain" description="BEACH-type PH" evidence="6">
    <location>
        <begin position="812"/>
        <end position="932"/>
    </location>
</feature>
<dbReference type="InterPro" id="IPR023362">
    <property type="entry name" value="PH-BEACH_dom"/>
</dbReference>
<dbReference type="SUPFAM" id="SSF50978">
    <property type="entry name" value="WD40 repeat-like"/>
    <property type="match status" value="1"/>
</dbReference>
<evidence type="ECO:0000259" key="6">
    <source>
        <dbReference type="PROSITE" id="PS51783"/>
    </source>
</evidence>
<dbReference type="InterPro" id="IPR001680">
    <property type="entry name" value="WD40_rpt"/>
</dbReference>
<dbReference type="PROSITE" id="PS50082">
    <property type="entry name" value="WD_REPEATS_2"/>
    <property type="match status" value="2"/>
</dbReference>
<dbReference type="GO" id="GO:0005829">
    <property type="term" value="C:cytosol"/>
    <property type="evidence" value="ECO:0007669"/>
    <property type="project" value="TreeGrafter"/>
</dbReference>
<evidence type="ECO:0000256" key="3">
    <source>
        <dbReference type="PROSITE-ProRule" id="PRU00221"/>
    </source>
</evidence>
<protein>
    <submittedName>
        <fullName evidence="7">Beige/beach-related</fullName>
    </submittedName>
</protein>
<gene>
    <name evidence="7" type="ORF">M0811_02449</name>
</gene>
<keyword evidence="8" id="KW-1185">Reference proteome</keyword>
<feature type="region of interest" description="Disordered" evidence="4">
    <location>
        <begin position="793"/>
        <end position="814"/>
    </location>
</feature>
<dbReference type="Gene3D" id="1.10.1540.10">
    <property type="entry name" value="BEACH domain"/>
    <property type="match status" value="1"/>
</dbReference>
<dbReference type="EMBL" id="JAPDFW010000114">
    <property type="protein sequence ID" value="KAJ5068516.1"/>
    <property type="molecule type" value="Genomic_DNA"/>
</dbReference>
<dbReference type="GO" id="GO:0019901">
    <property type="term" value="F:protein kinase binding"/>
    <property type="evidence" value="ECO:0007669"/>
    <property type="project" value="TreeGrafter"/>
</dbReference>
<evidence type="ECO:0000256" key="1">
    <source>
        <dbReference type="ARBA" id="ARBA00022574"/>
    </source>
</evidence>
<dbReference type="InterPro" id="IPR011993">
    <property type="entry name" value="PH-like_dom_sf"/>
</dbReference>
<dbReference type="PANTHER" id="PTHR13743">
    <property type="entry name" value="BEIGE/BEACH-RELATED"/>
    <property type="match status" value="1"/>
</dbReference>
<dbReference type="PROSITE" id="PS50197">
    <property type="entry name" value="BEACH"/>
    <property type="match status" value="1"/>
</dbReference>
<feature type="domain" description="BEACH" evidence="5">
    <location>
        <begin position="945"/>
        <end position="1236"/>
    </location>
</feature>
<keyword evidence="1 3" id="KW-0853">WD repeat</keyword>
<feature type="region of interest" description="Disordered" evidence="4">
    <location>
        <begin position="522"/>
        <end position="541"/>
    </location>
</feature>
<dbReference type="Proteomes" id="UP001149090">
    <property type="component" value="Unassembled WGS sequence"/>
</dbReference>
<feature type="compositionally biased region" description="Polar residues" evidence="4">
    <location>
        <begin position="9"/>
        <end position="18"/>
    </location>
</feature>
<accession>A0A9Q0R6N3</accession>
<dbReference type="GO" id="GO:0008104">
    <property type="term" value="P:intracellular protein localization"/>
    <property type="evidence" value="ECO:0007669"/>
    <property type="project" value="TreeGrafter"/>
</dbReference>
<evidence type="ECO:0000313" key="8">
    <source>
        <dbReference type="Proteomes" id="UP001149090"/>
    </source>
</evidence>
<feature type="repeat" description="WD" evidence="3">
    <location>
        <begin position="1409"/>
        <end position="1448"/>
    </location>
</feature>
<dbReference type="OrthoDB" id="26681at2759"/>